<evidence type="ECO:0000259" key="2">
    <source>
        <dbReference type="Pfam" id="PF19160"/>
    </source>
</evidence>
<proteinExistence type="predicted"/>
<reference evidence="3" key="1">
    <citation type="submission" date="2020-01" db="EMBL/GenBank/DDBJ databases">
        <title>The Celery Genome Sequence Reveals Sequential Paleo-tetraploidization, Resistance Gene Elimination, Karyotype Evolution, and Functional Innovation in Apiales.</title>
        <authorList>
            <person name="Song X."/>
        </authorList>
    </citation>
    <scope>NUCLEOTIDE SEQUENCE</scope>
    <source>
        <tissue evidence="3">Leaf</tissue>
    </source>
</reference>
<dbReference type="InterPro" id="IPR043891">
    <property type="entry name" value="SPARK"/>
</dbReference>
<dbReference type="Pfam" id="PF19160">
    <property type="entry name" value="SPARK"/>
    <property type="match status" value="1"/>
</dbReference>
<comment type="caution">
    <text evidence="3">The sequence shown here is derived from an EMBL/GenBank/DDBJ whole genome shotgun (WGS) entry which is preliminary data.</text>
</comment>
<evidence type="ECO:0000313" key="4">
    <source>
        <dbReference type="Proteomes" id="UP000593563"/>
    </source>
</evidence>
<evidence type="ECO:0000256" key="1">
    <source>
        <dbReference type="SAM" id="SignalP"/>
    </source>
</evidence>
<feature type="domain" description="SPARK" evidence="2">
    <location>
        <begin position="44"/>
        <end position="180"/>
    </location>
</feature>
<dbReference type="Proteomes" id="UP000593563">
    <property type="component" value="Unassembled WGS sequence"/>
</dbReference>
<dbReference type="AlphaFoldDB" id="A0A6L5B9Y0"/>
<feature type="signal peptide" evidence="1">
    <location>
        <begin position="1"/>
        <end position="16"/>
    </location>
</feature>
<feature type="chain" id="PRO_5027054684" description="SPARK domain-containing protein" evidence="1">
    <location>
        <begin position="17"/>
        <end position="240"/>
    </location>
</feature>
<organism evidence="3 4">
    <name type="scientific">Apium graveolens</name>
    <name type="common">Celery</name>
    <dbReference type="NCBI Taxonomy" id="4045"/>
    <lineage>
        <taxon>Eukaryota</taxon>
        <taxon>Viridiplantae</taxon>
        <taxon>Streptophyta</taxon>
        <taxon>Embryophyta</taxon>
        <taxon>Tracheophyta</taxon>
        <taxon>Spermatophyta</taxon>
        <taxon>Magnoliopsida</taxon>
        <taxon>eudicotyledons</taxon>
        <taxon>Gunneridae</taxon>
        <taxon>Pentapetalae</taxon>
        <taxon>asterids</taxon>
        <taxon>campanulids</taxon>
        <taxon>Apiales</taxon>
        <taxon>Apiaceae</taxon>
        <taxon>Apioideae</taxon>
        <taxon>apioid superclade</taxon>
        <taxon>Apieae</taxon>
        <taxon>Apium</taxon>
    </lineage>
</organism>
<sequence length="240" mass="26712">MSTFFFFLAIPNSSLTWVGFDLGWREIGVGDVDAASSQPTIPTNTTEICPLDFNILGRLAEGSRPSDKVADQCLFILQGLRLVQSDYLRRTNSFLPPFSSSDSCWKDYQNIIDQFPNSFDILTTCGFQTQWIGQGCENITTRSQFENRNSNASLNSVVQACNQSLHGEPCATCTTSIYAAAFAYPFGPTDKDTAECLFALNLDSSKSNKKHSTALIFVYNSERHENTKRDAEVLIHLVKD</sequence>
<gene>
    <name evidence="3" type="ORF">AG4045_018330</name>
</gene>
<accession>A0A6L5B9Y0</accession>
<keyword evidence="1" id="KW-0732">Signal</keyword>
<protein>
    <recommendedName>
        <fullName evidence="2">SPARK domain-containing protein</fullName>
    </recommendedName>
</protein>
<keyword evidence="4" id="KW-1185">Reference proteome</keyword>
<name>A0A6L5B9Y0_APIGR</name>
<dbReference type="EMBL" id="WRXP01001167">
    <property type="protein sequence ID" value="KAF1002451.1"/>
    <property type="molecule type" value="Genomic_DNA"/>
</dbReference>
<evidence type="ECO:0000313" key="3">
    <source>
        <dbReference type="EMBL" id="KAF1002451.1"/>
    </source>
</evidence>